<protein>
    <submittedName>
        <fullName evidence="2">Uncharacterized protein</fullName>
    </submittedName>
</protein>
<sequence>MSSTVHPTQLSPSLTDKRVLLVSLFFFLPLASPPHRGGGLGAEAEHEGELEVAVGGRWGAAGVWGGRPGDGSGGRIARVREKK</sequence>
<evidence type="ECO:0000313" key="2">
    <source>
        <dbReference type="EMBL" id="TKW08831.1"/>
    </source>
</evidence>
<dbReference type="EMBL" id="CM016557">
    <property type="protein sequence ID" value="TKW08831.1"/>
    <property type="molecule type" value="Genomic_DNA"/>
</dbReference>
<evidence type="ECO:0000313" key="3">
    <source>
        <dbReference type="Proteomes" id="UP000298652"/>
    </source>
</evidence>
<feature type="compositionally biased region" description="Gly residues" evidence="1">
    <location>
        <begin position="63"/>
        <end position="74"/>
    </location>
</feature>
<gene>
    <name evidence="2" type="ORF">SEVIR_6G050850v2</name>
</gene>
<dbReference type="Gramene" id="TKW08831">
    <property type="protein sequence ID" value="TKW08831"/>
    <property type="gene ID" value="SEVIR_6G050850v2"/>
</dbReference>
<evidence type="ECO:0000256" key="1">
    <source>
        <dbReference type="SAM" id="MobiDB-lite"/>
    </source>
</evidence>
<dbReference type="AlphaFoldDB" id="A0A4U6U0B0"/>
<organism evidence="2 3">
    <name type="scientific">Setaria viridis</name>
    <name type="common">Green bristlegrass</name>
    <name type="synonym">Setaria italica subsp. viridis</name>
    <dbReference type="NCBI Taxonomy" id="4556"/>
    <lineage>
        <taxon>Eukaryota</taxon>
        <taxon>Viridiplantae</taxon>
        <taxon>Streptophyta</taxon>
        <taxon>Embryophyta</taxon>
        <taxon>Tracheophyta</taxon>
        <taxon>Spermatophyta</taxon>
        <taxon>Magnoliopsida</taxon>
        <taxon>Liliopsida</taxon>
        <taxon>Poales</taxon>
        <taxon>Poaceae</taxon>
        <taxon>PACMAD clade</taxon>
        <taxon>Panicoideae</taxon>
        <taxon>Panicodae</taxon>
        <taxon>Paniceae</taxon>
        <taxon>Cenchrinae</taxon>
        <taxon>Setaria</taxon>
    </lineage>
</organism>
<proteinExistence type="predicted"/>
<accession>A0A4U6U0B0</accession>
<feature type="region of interest" description="Disordered" evidence="1">
    <location>
        <begin position="63"/>
        <end position="83"/>
    </location>
</feature>
<dbReference type="Proteomes" id="UP000298652">
    <property type="component" value="Chromosome 6"/>
</dbReference>
<keyword evidence="3" id="KW-1185">Reference proteome</keyword>
<reference evidence="2" key="1">
    <citation type="submission" date="2019-03" db="EMBL/GenBank/DDBJ databases">
        <title>WGS assembly of Setaria viridis.</title>
        <authorList>
            <person name="Huang P."/>
            <person name="Jenkins J."/>
            <person name="Grimwood J."/>
            <person name="Barry K."/>
            <person name="Healey A."/>
            <person name="Mamidi S."/>
            <person name="Sreedasyam A."/>
            <person name="Shu S."/>
            <person name="Feldman M."/>
            <person name="Wu J."/>
            <person name="Yu Y."/>
            <person name="Chen C."/>
            <person name="Johnson J."/>
            <person name="Rokhsar D."/>
            <person name="Baxter I."/>
            <person name="Schmutz J."/>
            <person name="Brutnell T."/>
            <person name="Kellogg E."/>
        </authorList>
    </citation>
    <scope>NUCLEOTIDE SEQUENCE [LARGE SCALE GENOMIC DNA]</scope>
</reference>
<name>A0A4U6U0B0_SETVI</name>